<feature type="non-terminal residue" evidence="2">
    <location>
        <position position="82"/>
    </location>
</feature>
<dbReference type="Proteomes" id="UP000789375">
    <property type="component" value="Unassembled WGS sequence"/>
</dbReference>
<reference evidence="2" key="1">
    <citation type="submission" date="2021-06" db="EMBL/GenBank/DDBJ databases">
        <authorList>
            <person name="Kallberg Y."/>
            <person name="Tangrot J."/>
            <person name="Rosling A."/>
        </authorList>
    </citation>
    <scope>NUCLEOTIDE SEQUENCE</scope>
    <source>
        <strain evidence="2">87-6 pot B 2015</strain>
    </source>
</reference>
<evidence type="ECO:0000313" key="2">
    <source>
        <dbReference type="EMBL" id="CAG8737776.1"/>
    </source>
</evidence>
<evidence type="ECO:0000256" key="1">
    <source>
        <dbReference type="SAM" id="Phobius"/>
    </source>
</evidence>
<protein>
    <submittedName>
        <fullName evidence="2">663_t:CDS:1</fullName>
    </submittedName>
</protein>
<feature type="transmembrane region" description="Helical" evidence="1">
    <location>
        <begin position="43"/>
        <end position="64"/>
    </location>
</feature>
<dbReference type="EMBL" id="CAJVPP010019357">
    <property type="protein sequence ID" value="CAG8737776.1"/>
    <property type="molecule type" value="Genomic_DNA"/>
</dbReference>
<evidence type="ECO:0000313" key="3">
    <source>
        <dbReference type="Proteomes" id="UP000789375"/>
    </source>
</evidence>
<keyword evidence="1" id="KW-1133">Transmembrane helix</keyword>
<proteinExistence type="predicted"/>
<comment type="caution">
    <text evidence="2">The sequence shown here is derived from an EMBL/GenBank/DDBJ whole genome shotgun (WGS) entry which is preliminary data.</text>
</comment>
<organism evidence="2 3">
    <name type="scientific">Funneliformis mosseae</name>
    <name type="common">Endomycorrhizal fungus</name>
    <name type="synonym">Glomus mosseae</name>
    <dbReference type="NCBI Taxonomy" id="27381"/>
    <lineage>
        <taxon>Eukaryota</taxon>
        <taxon>Fungi</taxon>
        <taxon>Fungi incertae sedis</taxon>
        <taxon>Mucoromycota</taxon>
        <taxon>Glomeromycotina</taxon>
        <taxon>Glomeromycetes</taxon>
        <taxon>Glomerales</taxon>
        <taxon>Glomeraceae</taxon>
        <taxon>Funneliformis</taxon>
    </lineage>
</organism>
<keyword evidence="3" id="KW-1185">Reference proteome</keyword>
<keyword evidence="1" id="KW-0812">Transmembrane</keyword>
<keyword evidence="1" id="KW-0472">Membrane</keyword>
<name>A0A9N9NJA7_FUNMO</name>
<dbReference type="AlphaFoldDB" id="A0A9N9NJA7"/>
<sequence>NFVRQKIHLNVITRGEDEIYRYYHLHSTEIPVCPMKEYELANFVKTLLILQNIIFVNISLLYYASSSISRRQMEDSSTISSS</sequence>
<accession>A0A9N9NJA7</accession>
<gene>
    <name evidence="2" type="ORF">FMOSSE_LOCUS15982</name>
</gene>